<organism evidence="2 3">
    <name type="scientific">Citrobacter koseri</name>
    <name type="common">Citrobacter diversus</name>
    <dbReference type="NCBI Taxonomy" id="545"/>
    <lineage>
        <taxon>Bacteria</taxon>
        <taxon>Pseudomonadati</taxon>
        <taxon>Pseudomonadota</taxon>
        <taxon>Gammaproteobacteria</taxon>
        <taxon>Enterobacterales</taxon>
        <taxon>Enterobacteriaceae</taxon>
        <taxon>Citrobacter</taxon>
    </lineage>
</organism>
<reference evidence="2 3" key="1">
    <citation type="submission" date="2018-06" db="EMBL/GenBank/DDBJ databases">
        <authorList>
            <consortium name="Pathogen Informatics"/>
            <person name="Doyle S."/>
        </authorList>
    </citation>
    <scope>NUCLEOTIDE SEQUENCE [LARGE SCALE GENOMIC DNA]</scope>
    <source>
        <strain evidence="2 3">NCTC10786</strain>
    </source>
</reference>
<dbReference type="Proteomes" id="UP000251584">
    <property type="component" value="Unassembled WGS sequence"/>
</dbReference>
<evidence type="ECO:0000313" key="2">
    <source>
        <dbReference type="EMBL" id="SQB42008.1"/>
    </source>
</evidence>
<dbReference type="InterPro" id="IPR046809">
    <property type="entry name" value="YfjS_YafY_dom"/>
</dbReference>
<proteinExistence type="predicted"/>
<evidence type="ECO:0000313" key="3">
    <source>
        <dbReference type="Proteomes" id="UP000251584"/>
    </source>
</evidence>
<evidence type="ECO:0000259" key="1">
    <source>
        <dbReference type="Pfam" id="PF20494"/>
    </source>
</evidence>
<keyword evidence="2" id="KW-0449">Lipoprotein</keyword>
<name>A0A2X2WME1_CITKO</name>
<dbReference type="Pfam" id="PF20494">
    <property type="entry name" value="YfjS_YafY"/>
    <property type="match status" value="1"/>
</dbReference>
<dbReference type="EMBL" id="UAVY01000011">
    <property type="protein sequence ID" value="SQB42008.1"/>
    <property type="molecule type" value="Genomic_DNA"/>
</dbReference>
<dbReference type="AlphaFoldDB" id="A0A2X2WME1"/>
<gene>
    <name evidence="2" type="primary">yafY</name>
    <name evidence="2" type="ORF">NCTC10786_06258</name>
</gene>
<protein>
    <submittedName>
        <fullName evidence="2">Uncharacterized lipoprotein yafY</fullName>
    </submittedName>
</protein>
<dbReference type="PROSITE" id="PS51257">
    <property type="entry name" value="PROKAR_LIPOPROTEIN"/>
    <property type="match status" value="1"/>
</dbReference>
<dbReference type="Pfam" id="PF18673">
    <property type="entry name" value="IrmA"/>
    <property type="match status" value="1"/>
</dbReference>
<feature type="domain" description="Lipoprotein YfjS/YafY" evidence="1">
    <location>
        <begin position="38"/>
        <end position="146"/>
    </location>
</feature>
<sequence length="269" mass="29443">MNIYNTRLTTLLVVIGTLLVSGCDSKEDAGVKTIARFKDLTPPPFSKVVSHKSDIAQEWVKKDAFGTPQYTVMKTRQSPEGCESGNYYYIADMQQKTVQPLMAALCLADNITLSFRIETDSYTGEKSVVYSHDGKEMGKLYLPGESGEKSMMKLKGVISVFALSLSLLSPAKAEEQRYISIRNTDMVWVPGNVCVWQFRLDNGGSGEGFGPLTLSLRLKDKGGNTLVMGNMAVAAFGGERCDSLSGSLAGERMRGKRQLCRNHEGNGRA</sequence>
<dbReference type="InterPro" id="IPR040755">
    <property type="entry name" value="IrmA"/>
</dbReference>
<accession>A0A2X2WME1</accession>